<reference evidence="2" key="1">
    <citation type="journal article" date="2021" name="PeerJ">
        <title>Extensive microbial diversity within the chicken gut microbiome revealed by metagenomics and culture.</title>
        <authorList>
            <person name="Gilroy R."/>
            <person name="Ravi A."/>
            <person name="Getino M."/>
            <person name="Pursley I."/>
            <person name="Horton D.L."/>
            <person name="Alikhan N.F."/>
            <person name="Baker D."/>
            <person name="Gharbi K."/>
            <person name="Hall N."/>
            <person name="Watson M."/>
            <person name="Adriaenssens E.M."/>
            <person name="Foster-Nyarko E."/>
            <person name="Jarju S."/>
            <person name="Secka A."/>
            <person name="Antonio M."/>
            <person name="Oren A."/>
            <person name="Chaudhuri R.R."/>
            <person name="La Ragione R."/>
            <person name="Hildebrand F."/>
            <person name="Pallen M.J."/>
        </authorList>
    </citation>
    <scope>NUCLEOTIDE SEQUENCE</scope>
    <source>
        <strain evidence="2">ChiBcec2-3848</strain>
    </source>
</reference>
<sequence length="304" mass="34393">MKTETAEVLSEYDGIPLSVLVTEPETKPKGIIQISHGMCENKERYLPLMEFLADHGYVSVIHDHRGHGKSVRDPEDLGYFYDSKGEGIVKDLHQITLWSKAKYPHIPLVLLGHSMGTLVARNYLKRYDQELDKLILTGPPSRNPAVDLGLLLARIQKKFRGGIYRSREIQAMAFGPYAAKFGKEGSRSAWVCSDPQVVEEYDASPLCGFLFTADGFESLFCLLKGAYSKKGWQLKNPSLPVLFLGGREDPCIGGGRKFVKQLQFLKSVGYESVTGKMYPEMRHEILNERKKRQVFENILTYLEK</sequence>
<organism evidence="2 3">
    <name type="scientific">Candidatus Blautia merdavium</name>
    <dbReference type="NCBI Taxonomy" id="2838494"/>
    <lineage>
        <taxon>Bacteria</taxon>
        <taxon>Bacillati</taxon>
        <taxon>Bacillota</taxon>
        <taxon>Clostridia</taxon>
        <taxon>Lachnospirales</taxon>
        <taxon>Lachnospiraceae</taxon>
        <taxon>Blautia</taxon>
    </lineage>
</organism>
<proteinExistence type="predicted"/>
<dbReference type="Gene3D" id="3.40.50.1820">
    <property type="entry name" value="alpha/beta hydrolase"/>
    <property type="match status" value="1"/>
</dbReference>
<gene>
    <name evidence="2" type="ORF">H9753_11600</name>
</gene>
<dbReference type="EMBL" id="DWVZ01000152">
    <property type="protein sequence ID" value="HJC64245.1"/>
    <property type="molecule type" value="Genomic_DNA"/>
</dbReference>
<dbReference type="InterPro" id="IPR022742">
    <property type="entry name" value="Hydrolase_4"/>
</dbReference>
<dbReference type="PANTHER" id="PTHR11614">
    <property type="entry name" value="PHOSPHOLIPASE-RELATED"/>
    <property type="match status" value="1"/>
</dbReference>
<protein>
    <submittedName>
        <fullName evidence="2">Lysophospholipase</fullName>
    </submittedName>
</protein>
<name>A0A9D2PS21_9FIRM</name>
<reference evidence="2" key="2">
    <citation type="submission" date="2021-04" db="EMBL/GenBank/DDBJ databases">
        <authorList>
            <person name="Gilroy R."/>
        </authorList>
    </citation>
    <scope>NUCLEOTIDE SEQUENCE</scope>
    <source>
        <strain evidence="2">ChiBcec2-3848</strain>
    </source>
</reference>
<evidence type="ECO:0000313" key="3">
    <source>
        <dbReference type="Proteomes" id="UP000823886"/>
    </source>
</evidence>
<evidence type="ECO:0000313" key="2">
    <source>
        <dbReference type="EMBL" id="HJC64245.1"/>
    </source>
</evidence>
<dbReference type="InterPro" id="IPR051044">
    <property type="entry name" value="MAG_DAG_Lipase"/>
</dbReference>
<evidence type="ECO:0000259" key="1">
    <source>
        <dbReference type="Pfam" id="PF12146"/>
    </source>
</evidence>
<dbReference type="InterPro" id="IPR029058">
    <property type="entry name" value="AB_hydrolase_fold"/>
</dbReference>
<dbReference type="AlphaFoldDB" id="A0A9D2PS21"/>
<dbReference type="SUPFAM" id="SSF53474">
    <property type="entry name" value="alpha/beta-Hydrolases"/>
    <property type="match status" value="1"/>
</dbReference>
<dbReference type="Proteomes" id="UP000823886">
    <property type="component" value="Unassembled WGS sequence"/>
</dbReference>
<feature type="domain" description="Serine aminopeptidase S33" evidence="1">
    <location>
        <begin position="27"/>
        <end position="289"/>
    </location>
</feature>
<accession>A0A9D2PS21</accession>
<comment type="caution">
    <text evidence="2">The sequence shown here is derived from an EMBL/GenBank/DDBJ whole genome shotgun (WGS) entry which is preliminary data.</text>
</comment>
<dbReference type="Pfam" id="PF12146">
    <property type="entry name" value="Hydrolase_4"/>
    <property type="match status" value="1"/>
</dbReference>